<dbReference type="Proteomes" id="UP000215059">
    <property type="component" value="Unassembled WGS sequence"/>
</dbReference>
<comment type="caution">
    <text evidence="1">The sequence shown here is derived from an EMBL/GenBank/DDBJ whole genome shotgun (WGS) entry which is preliminary data.</text>
</comment>
<sequence>MKKALINIDYTFDFVADAGALTCGKPGQDIEQHIVSVTDEFIKKGDYVVFAVDQHELNDEYHPESKLFPPHNITGTPGRDLFGKLNDLYEAHQN</sequence>
<protein>
    <submittedName>
        <fullName evidence="1">Isochorismatase</fullName>
    </submittedName>
</protein>
<reference evidence="1 2" key="1">
    <citation type="submission" date="2017-07" db="EMBL/GenBank/DDBJ databases">
        <title>Fictibacillus sp. nov. GDSW-R2A3 Genome sequencing and assembly.</title>
        <authorList>
            <person name="Mayilraj S."/>
        </authorList>
    </citation>
    <scope>NUCLEOTIDE SEQUENCE [LARGE SCALE GENOMIC DNA]</scope>
    <source>
        <strain evidence="1 2">GDSW-R2A3</strain>
    </source>
</reference>
<organism evidence="1 2">
    <name type="scientific">Fictibacillus aquaticus</name>
    <dbReference type="NCBI Taxonomy" id="2021314"/>
    <lineage>
        <taxon>Bacteria</taxon>
        <taxon>Bacillati</taxon>
        <taxon>Bacillota</taxon>
        <taxon>Bacilli</taxon>
        <taxon>Bacillales</taxon>
        <taxon>Fictibacillaceae</taxon>
        <taxon>Fictibacillus</taxon>
    </lineage>
</organism>
<dbReference type="InterPro" id="IPR036380">
    <property type="entry name" value="Isochorismatase-like_sf"/>
</dbReference>
<proteinExistence type="predicted"/>
<feature type="non-terminal residue" evidence="1">
    <location>
        <position position="94"/>
    </location>
</feature>
<dbReference type="AlphaFoldDB" id="A0A235F3T6"/>
<dbReference type="OrthoDB" id="9796485at2"/>
<accession>A0A235F3T6</accession>
<keyword evidence="2" id="KW-1185">Reference proteome</keyword>
<evidence type="ECO:0000313" key="2">
    <source>
        <dbReference type="Proteomes" id="UP000215059"/>
    </source>
</evidence>
<evidence type="ECO:0000313" key="1">
    <source>
        <dbReference type="EMBL" id="OYD55941.1"/>
    </source>
</evidence>
<dbReference type="EMBL" id="NOII01000099">
    <property type="protein sequence ID" value="OYD55941.1"/>
    <property type="molecule type" value="Genomic_DNA"/>
</dbReference>
<gene>
    <name evidence="1" type="ORF">CGZ90_20210</name>
</gene>
<dbReference type="Gene3D" id="3.40.50.850">
    <property type="entry name" value="Isochorismatase-like"/>
    <property type="match status" value="1"/>
</dbReference>
<name>A0A235F3T6_9BACL</name>
<dbReference type="SUPFAM" id="SSF52499">
    <property type="entry name" value="Isochorismatase-like hydrolases"/>
    <property type="match status" value="1"/>
</dbReference>
<dbReference type="RefSeq" id="WP_133063634.1">
    <property type="nucleotide sequence ID" value="NZ_NOII01000099.1"/>
</dbReference>